<evidence type="ECO:0008006" key="4">
    <source>
        <dbReference type="Google" id="ProtNLM"/>
    </source>
</evidence>
<gene>
    <name evidence="2" type="ORF">ROI90_06560</name>
</gene>
<evidence type="ECO:0000313" key="2">
    <source>
        <dbReference type="EMBL" id="MDU0370050.1"/>
    </source>
</evidence>
<dbReference type="PROSITE" id="PS51257">
    <property type="entry name" value="PROKAR_LIPOPROTEIN"/>
    <property type="match status" value="1"/>
</dbReference>
<keyword evidence="1" id="KW-0732">Signal</keyword>
<organism evidence="2 3">
    <name type="scientific">Hymenobacter endophyticus</name>
    <dbReference type="NCBI Taxonomy" id="3076335"/>
    <lineage>
        <taxon>Bacteria</taxon>
        <taxon>Pseudomonadati</taxon>
        <taxon>Bacteroidota</taxon>
        <taxon>Cytophagia</taxon>
        <taxon>Cytophagales</taxon>
        <taxon>Hymenobacteraceae</taxon>
        <taxon>Hymenobacter</taxon>
    </lineage>
</organism>
<feature type="signal peptide" evidence="1">
    <location>
        <begin position="1"/>
        <end position="19"/>
    </location>
</feature>
<feature type="chain" id="PRO_5046904890" description="GOLD domain-containing protein" evidence="1">
    <location>
        <begin position="20"/>
        <end position="135"/>
    </location>
</feature>
<dbReference type="Proteomes" id="UP001250698">
    <property type="component" value="Unassembled WGS sequence"/>
</dbReference>
<accession>A0ABU3TFM1</accession>
<comment type="caution">
    <text evidence="2">The sequence shown here is derived from an EMBL/GenBank/DDBJ whole genome shotgun (WGS) entry which is preliminary data.</text>
</comment>
<dbReference type="RefSeq" id="WP_315997539.1">
    <property type="nucleotide sequence ID" value="NZ_JAWDJT010000003.1"/>
</dbReference>
<evidence type="ECO:0000256" key="1">
    <source>
        <dbReference type="SAM" id="SignalP"/>
    </source>
</evidence>
<dbReference type="EMBL" id="JAWDJT010000003">
    <property type="protein sequence ID" value="MDU0370050.1"/>
    <property type="molecule type" value="Genomic_DNA"/>
</dbReference>
<sequence>MMTSRIFTLRLLLAAPLLAGLGGCLSQSDEAECSQEAVGSVSQVTGPRTGTVGTPVPVSYTVSIPSSCGKFKELREQKDGNKTFLVPTVRYEGCVCAQTVADYQGTYQFVATQPGTYVLLFPNATKALTDTITIQ</sequence>
<name>A0ABU3TFM1_9BACT</name>
<reference evidence="2 3" key="1">
    <citation type="submission" date="2023-10" db="EMBL/GenBank/DDBJ databases">
        <title>Hymenobacter endophyticus sp. nov., an isolate from the leaf tissues of wheat.</title>
        <authorList>
            <person name="Dai Y."/>
        </authorList>
    </citation>
    <scope>NUCLEOTIDE SEQUENCE [LARGE SCALE GENOMIC DNA]</scope>
    <source>
        <strain evidence="2 3">ZK17L-C2</strain>
    </source>
</reference>
<evidence type="ECO:0000313" key="3">
    <source>
        <dbReference type="Proteomes" id="UP001250698"/>
    </source>
</evidence>
<proteinExistence type="predicted"/>
<keyword evidence="3" id="KW-1185">Reference proteome</keyword>
<protein>
    <recommendedName>
        <fullName evidence="4">GOLD domain-containing protein</fullName>
    </recommendedName>
</protein>